<evidence type="ECO:0000313" key="6">
    <source>
        <dbReference type="EMBL" id="KAF1849176.1"/>
    </source>
</evidence>
<accession>A0A9P4GQA2</accession>
<reference evidence="6" key="1">
    <citation type="submission" date="2020-01" db="EMBL/GenBank/DDBJ databases">
        <authorList>
            <consortium name="DOE Joint Genome Institute"/>
            <person name="Haridas S."/>
            <person name="Albert R."/>
            <person name="Binder M."/>
            <person name="Bloem J."/>
            <person name="Labutti K."/>
            <person name="Salamov A."/>
            <person name="Andreopoulos B."/>
            <person name="Baker S.E."/>
            <person name="Barry K."/>
            <person name="Bills G."/>
            <person name="Bluhm B.H."/>
            <person name="Cannon C."/>
            <person name="Castanera R."/>
            <person name="Culley D.E."/>
            <person name="Daum C."/>
            <person name="Ezra D."/>
            <person name="Gonzalez J.B."/>
            <person name="Henrissat B."/>
            <person name="Kuo A."/>
            <person name="Liang C."/>
            <person name="Lipzen A."/>
            <person name="Lutzoni F."/>
            <person name="Magnuson J."/>
            <person name="Mondo S."/>
            <person name="Nolan M."/>
            <person name="Ohm R."/>
            <person name="Pangilinan J."/>
            <person name="Park H.-J."/>
            <person name="Ramirez L."/>
            <person name="Alfaro M."/>
            <person name="Sun H."/>
            <person name="Tritt A."/>
            <person name="Yoshinaga Y."/>
            <person name="Zwiers L.-H."/>
            <person name="Turgeon B.G."/>
            <person name="Goodwin S.B."/>
            <person name="Spatafora J.W."/>
            <person name="Crous P.W."/>
            <person name="Grigoriev I.V."/>
        </authorList>
    </citation>
    <scope>NUCLEOTIDE SEQUENCE</scope>
    <source>
        <strain evidence="6">CBS 394.84</strain>
    </source>
</reference>
<dbReference type="GO" id="GO:0008270">
    <property type="term" value="F:zinc ion binding"/>
    <property type="evidence" value="ECO:0007669"/>
    <property type="project" value="UniProtKB-KW"/>
</dbReference>
<dbReference type="Proteomes" id="UP000800039">
    <property type="component" value="Unassembled WGS sequence"/>
</dbReference>
<name>A0A9P4GQA2_9PLEO</name>
<dbReference type="PROSITE" id="PS50865">
    <property type="entry name" value="ZF_MYND_2"/>
    <property type="match status" value="1"/>
</dbReference>
<keyword evidence="7" id="KW-1185">Reference proteome</keyword>
<dbReference type="OrthoDB" id="437457at2759"/>
<dbReference type="GeneID" id="63848039"/>
<dbReference type="InterPro" id="IPR002893">
    <property type="entry name" value="Znf_MYND"/>
</dbReference>
<dbReference type="Gene3D" id="6.10.140.2220">
    <property type="match status" value="1"/>
</dbReference>
<sequence>MCNHPSSKICSGCKSIHYCSTACQKHDWPLHKVVCKDYQEFLPTRPDSSHYSAIYFPADEDKPRFVWMRYEAGHNHPQEVAFAELGLSQEWIDKHDNVASETNPVLKRRYESHCIVLSRPTAEKICPCCTPNGKPNQSISKLDSDLARFCQGAIVAWGVHHTSDIDKRPSDVHLGPADFRSVIDEMRLVEHFWNEKFHELSLGQKGTIVVRLNCQGDQQFLDRPIIEEHVGLLAGCHESQIPTPVADRVGLPLIAYQNTPARVWRDYAPHSGRQNHKACLLNPGQQTAETGSVTLGRKDGKPLLLAHVHALLSYTAAKMADSAPSDLACITPDMLHAERINQVSKENFERFYYEMWQENPFRGRLVPSPFNI</sequence>
<protein>
    <recommendedName>
        <fullName evidence="5">MYND-type domain-containing protein</fullName>
    </recommendedName>
</protein>
<evidence type="ECO:0000256" key="2">
    <source>
        <dbReference type="ARBA" id="ARBA00022771"/>
    </source>
</evidence>
<keyword evidence="3" id="KW-0862">Zinc</keyword>
<evidence type="ECO:0000256" key="1">
    <source>
        <dbReference type="ARBA" id="ARBA00022723"/>
    </source>
</evidence>
<dbReference type="Pfam" id="PF01753">
    <property type="entry name" value="zf-MYND"/>
    <property type="match status" value="1"/>
</dbReference>
<gene>
    <name evidence="6" type="ORF">K460DRAFT_330886</name>
</gene>
<feature type="domain" description="MYND-type" evidence="5">
    <location>
        <begin position="1"/>
        <end position="35"/>
    </location>
</feature>
<dbReference type="RefSeq" id="XP_040791739.1">
    <property type="nucleotide sequence ID" value="XM_040930787.1"/>
</dbReference>
<keyword evidence="2 4" id="KW-0863">Zinc-finger</keyword>
<comment type="caution">
    <text evidence="6">The sequence shown here is derived from an EMBL/GenBank/DDBJ whole genome shotgun (WGS) entry which is preliminary data.</text>
</comment>
<evidence type="ECO:0000313" key="7">
    <source>
        <dbReference type="Proteomes" id="UP000800039"/>
    </source>
</evidence>
<evidence type="ECO:0000256" key="3">
    <source>
        <dbReference type="ARBA" id="ARBA00022833"/>
    </source>
</evidence>
<keyword evidence="1" id="KW-0479">Metal-binding</keyword>
<organism evidence="6 7">
    <name type="scientific">Cucurbitaria berberidis CBS 394.84</name>
    <dbReference type="NCBI Taxonomy" id="1168544"/>
    <lineage>
        <taxon>Eukaryota</taxon>
        <taxon>Fungi</taxon>
        <taxon>Dikarya</taxon>
        <taxon>Ascomycota</taxon>
        <taxon>Pezizomycotina</taxon>
        <taxon>Dothideomycetes</taxon>
        <taxon>Pleosporomycetidae</taxon>
        <taxon>Pleosporales</taxon>
        <taxon>Pleosporineae</taxon>
        <taxon>Cucurbitariaceae</taxon>
        <taxon>Cucurbitaria</taxon>
    </lineage>
</organism>
<evidence type="ECO:0000256" key="4">
    <source>
        <dbReference type="PROSITE-ProRule" id="PRU00134"/>
    </source>
</evidence>
<proteinExistence type="predicted"/>
<dbReference type="EMBL" id="ML976615">
    <property type="protein sequence ID" value="KAF1849176.1"/>
    <property type="molecule type" value="Genomic_DNA"/>
</dbReference>
<dbReference type="SUPFAM" id="SSF144232">
    <property type="entry name" value="HIT/MYND zinc finger-like"/>
    <property type="match status" value="1"/>
</dbReference>
<dbReference type="AlphaFoldDB" id="A0A9P4GQA2"/>
<evidence type="ECO:0000259" key="5">
    <source>
        <dbReference type="PROSITE" id="PS50865"/>
    </source>
</evidence>